<reference evidence="9" key="1">
    <citation type="journal article" date="2019" name="Int. J. Syst. Evol. Microbiol.">
        <title>The Global Catalogue of Microorganisms (GCM) 10K type strain sequencing project: providing services to taxonomists for standard genome sequencing and annotation.</title>
        <authorList>
            <consortium name="The Broad Institute Genomics Platform"/>
            <consortium name="The Broad Institute Genome Sequencing Center for Infectious Disease"/>
            <person name="Wu L."/>
            <person name="Ma J."/>
        </authorList>
    </citation>
    <scope>NUCLEOTIDE SEQUENCE [LARGE SCALE GENOMIC DNA]</scope>
    <source>
        <strain evidence="9">JCM 14901</strain>
    </source>
</reference>
<comment type="similarity">
    <text evidence="1">Belongs to the AfsR/DnrI/RedD regulatory family.</text>
</comment>
<dbReference type="Pfam" id="PF00486">
    <property type="entry name" value="Trans_reg_C"/>
    <property type="match status" value="1"/>
</dbReference>
<proteinExistence type="inferred from homology"/>
<keyword evidence="4" id="KW-0804">Transcription</keyword>
<name>A0ABP5CA76_9MICO</name>
<feature type="domain" description="OmpR/PhoB-type" evidence="6">
    <location>
        <begin position="28"/>
        <end position="99"/>
    </location>
</feature>
<dbReference type="Gene3D" id="1.25.40.10">
    <property type="entry name" value="Tetratricopeptide repeat domain"/>
    <property type="match status" value="1"/>
</dbReference>
<dbReference type="InterPro" id="IPR036388">
    <property type="entry name" value="WH-like_DNA-bd_sf"/>
</dbReference>
<dbReference type="SUPFAM" id="SSF50998">
    <property type="entry name" value="Quinoprotein alcohol dehydrogenase-like"/>
    <property type="match status" value="1"/>
</dbReference>
<evidence type="ECO:0000259" key="7">
    <source>
        <dbReference type="SMART" id="SM01043"/>
    </source>
</evidence>
<accession>A0ABP5CA76</accession>
<evidence type="ECO:0000256" key="1">
    <source>
        <dbReference type="ARBA" id="ARBA00005820"/>
    </source>
</evidence>
<dbReference type="SMART" id="SM01043">
    <property type="entry name" value="BTAD"/>
    <property type="match status" value="1"/>
</dbReference>
<dbReference type="InterPro" id="IPR011990">
    <property type="entry name" value="TPR-like_helical_dom_sf"/>
</dbReference>
<dbReference type="InterPro" id="IPR015943">
    <property type="entry name" value="WD40/YVTN_repeat-like_dom_sf"/>
</dbReference>
<dbReference type="SUPFAM" id="SSF52540">
    <property type="entry name" value="P-loop containing nucleoside triphosphate hydrolases"/>
    <property type="match status" value="1"/>
</dbReference>
<evidence type="ECO:0008006" key="10">
    <source>
        <dbReference type="Google" id="ProtNLM"/>
    </source>
</evidence>
<keyword evidence="3" id="KW-0238">DNA-binding</keyword>
<comment type="caution">
    <text evidence="8">The sequence shown here is derived from an EMBL/GenBank/DDBJ whole genome shotgun (WGS) entry which is preliminary data.</text>
</comment>
<evidence type="ECO:0000256" key="4">
    <source>
        <dbReference type="ARBA" id="ARBA00023163"/>
    </source>
</evidence>
<sequence>MTCGIDPDESRSHTSGMTVRVLGPLDTGTEESLSPRERAIFSALIVRAGASVSSDELAEAYWGDNPPRTWSQQVKTSVARIRGRLGPEAVLTRGSDYVLGIDNSAIDAFEFERLVSRARKHALHSDHDRAIDAYRRALGLWRGRAFSELADWEPARQEAGRLSEIRRSAEEELLEERLHIGAHREIIAEAEQAVPIEPLREERWAILAVANYRAGRQIEALAAIREARERFADEFGVELSSRLRQLETAMLRQDPTLDALPAPPPANDLCPYRGLVPFGPDDAEDFFGRQDAIEAILSRVHSGSILTIVGPSGSGKSSLVLAGVIPRERESGRRVEILRGGATLVNSLRTALHHFGAPEIVVVDQAEAIFQLDEPEIEATGALFEEALRLGGALVLTLRSDFLDRAIALPHIGPDVARGLYALGPLSEEGLRQAVIEPAARAGLRLEPGLVELIVRDAGDRQTTLPHVSHALLETWIRREGSTLTVDGYEESGGIAGAIGQSAENVYQSMDDADAVVCRALMLRLIQRDAGGRSVRRPAQLAPLLADPQRRRVLERLVATRLLTLDGETILVAHEAIATAWPRLDGWLEEDAEGARLVATVATAADLWNGSGRRDEDLLRGARLQSALDWRDRSEPDLTAVEQGFLDAAAERERGEVRELADRAARDKRNNRRLRWALAGAAVLLVVALAAGGLAAVQGGEAQVAAENARVEAVVATSLSLIDNDREMASLLAAEAFRRWPHDPRTRSALWGVMISTGGLVAAHHDPDAYLPVLDIIPGTSTALRVESSEPGRPPKVDIVDINTGQVVRAFDLVLPEVPPNTWYELAVSPDGSAAAIQSPVPDPSDADGCCRRMLTLLDIATGDTLPGTSLVRAQMAGHMAFDGEGGRLYVAQPITGDVMAVDMTTGEVRESAAGVFDEPGDHPGDSGFGIALIDGGLLAVAAVDQIRIFDRETLALARTIPLEGDFTSGDIVADHEGGLVSTGLGGTVRIDVATGATLWRRLVKGEAHCGVLHIASGSTVACGSFLGLALLDLATGETTNTRTALQLNRSPYLATIDDESILVSIETPPIWMRWRIDGGGAGAGIIAKGRELIDGPEQGGSLVVTRARDGGRMRLWDFERDVPVGDESDRIVLLGSGIAARYDGSGRPQLERITTEEKIALRITGLPDEFDVMAGAWGRPAFAVWDTGIVAFDPATGEPLGDRLAIAADHFVVWSLSETHDGRRAVLTYETEGRTETALFDIASGAKLVGGLYGLEASHVVNDHLVVGVSDSQAQLYDIATLNPVSPLPRAIGGGQKISVSADGRTLLNVGWNNALTLYDLTADIALASPLRSELSSLEFSGGVNVGFRVGGFLSADGGTLLERVSDGIRVWDLRPNEQALSACALAGRELTEKEWSTYFPGEEQIDTCAELAS</sequence>
<dbReference type="SUPFAM" id="SSF46894">
    <property type="entry name" value="C-terminal effector domain of the bipartite response regulators"/>
    <property type="match status" value="1"/>
</dbReference>
<dbReference type="Proteomes" id="UP001499933">
    <property type="component" value="Unassembled WGS sequence"/>
</dbReference>
<feature type="domain" description="Bacterial transcriptional activator" evidence="7">
    <location>
        <begin position="106"/>
        <end position="251"/>
    </location>
</feature>
<dbReference type="InterPro" id="IPR001867">
    <property type="entry name" value="OmpR/PhoB-type_DNA-bd"/>
</dbReference>
<dbReference type="SMART" id="SM00862">
    <property type="entry name" value="Trans_reg_C"/>
    <property type="match status" value="1"/>
</dbReference>
<keyword evidence="2" id="KW-0805">Transcription regulation</keyword>
<dbReference type="InterPro" id="IPR027417">
    <property type="entry name" value="P-loop_NTPase"/>
</dbReference>
<dbReference type="PANTHER" id="PTHR35807:SF1">
    <property type="entry name" value="TRANSCRIPTIONAL REGULATOR REDD"/>
    <property type="match status" value="1"/>
</dbReference>
<dbReference type="PANTHER" id="PTHR35807">
    <property type="entry name" value="TRANSCRIPTIONAL REGULATOR REDD-RELATED"/>
    <property type="match status" value="1"/>
</dbReference>
<evidence type="ECO:0000256" key="2">
    <source>
        <dbReference type="ARBA" id="ARBA00023015"/>
    </source>
</evidence>
<dbReference type="InterPro" id="IPR005158">
    <property type="entry name" value="BTAD"/>
</dbReference>
<dbReference type="Pfam" id="PF20703">
    <property type="entry name" value="nSTAND1"/>
    <property type="match status" value="1"/>
</dbReference>
<dbReference type="Gene3D" id="2.130.10.10">
    <property type="entry name" value="YVTN repeat-like/Quinoprotein amine dehydrogenase"/>
    <property type="match status" value="2"/>
</dbReference>
<evidence type="ECO:0000256" key="5">
    <source>
        <dbReference type="SAM" id="MobiDB-lite"/>
    </source>
</evidence>
<dbReference type="InterPro" id="IPR016032">
    <property type="entry name" value="Sig_transdc_resp-reg_C-effctor"/>
</dbReference>
<organism evidence="8 9">
    <name type="scientific">Microbacterium deminutum</name>
    <dbReference type="NCBI Taxonomy" id="344164"/>
    <lineage>
        <taxon>Bacteria</taxon>
        <taxon>Bacillati</taxon>
        <taxon>Actinomycetota</taxon>
        <taxon>Actinomycetes</taxon>
        <taxon>Micrococcales</taxon>
        <taxon>Microbacteriaceae</taxon>
        <taxon>Microbacterium</taxon>
    </lineage>
</organism>
<dbReference type="Gene3D" id="3.40.50.300">
    <property type="entry name" value="P-loop containing nucleotide triphosphate hydrolases"/>
    <property type="match status" value="1"/>
</dbReference>
<dbReference type="SUPFAM" id="SSF48452">
    <property type="entry name" value="TPR-like"/>
    <property type="match status" value="1"/>
</dbReference>
<dbReference type="Gene3D" id="1.10.10.10">
    <property type="entry name" value="Winged helix-like DNA-binding domain superfamily/Winged helix DNA-binding domain"/>
    <property type="match status" value="1"/>
</dbReference>
<dbReference type="InterPro" id="IPR011047">
    <property type="entry name" value="Quinoprotein_ADH-like_sf"/>
</dbReference>
<dbReference type="Pfam" id="PF03704">
    <property type="entry name" value="BTAD"/>
    <property type="match status" value="1"/>
</dbReference>
<evidence type="ECO:0000256" key="3">
    <source>
        <dbReference type="ARBA" id="ARBA00023125"/>
    </source>
</evidence>
<gene>
    <name evidence="8" type="ORF">GCM10009776_22770</name>
</gene>
<evidence type="ECO:0000259" key="6">
    <source>
        <dbReference type="SMART" id="SM00862"/>
    </source>
</evidence>
<dbReference type="CDD" id="cd15831">
    <property type="entry name" value="BTAD"/>
    <property type="match status" value="1"/>
</dbReference>
<evidence type="ECO:0000313" key="9">
    <source>
        <dbReference type="Proteomes" id="UP001499933"/>
    </source>
</evidence>
<keyword evidence="9" id="KW-1185">Reference proteome</keyword>
<feature type="region of interest" description="Disordered" evidence="5">
    <location>
        <begin position="1"/>
        <end position="33"/>
    </location>
</feature>
<dbReference type="InterPro" id="IPR049052">
    <property type="entry name" value="nSTAND1"/>
</dbReference>
<protein>
    <recommendedName>
        <fullName evidence="10">OmpR/PhoB-type domain-containing protein</fullName>
    </recommendedName>
</protein>
<dbReference type="InterPro" id="IPR051677">
    <property type="entry name" value="AfsR-DnrI-RedD_regulator"/>
</dbReference>
<evidence type="ECO:0000313" key="8">
    <source>
        <dbReference type="EMBL" id="GAA1959662.1"/>
    </source>
</evidence>
<dbReference type="EMBL" id="BAAAOG010000003">
    <property type="protein sequence ID" value="GAA1959662.1"/>
    <property type="molecule type" value="Genomic_DNA"/>
</dbReference>